<dbReference type="EMBL" id="KL142400">
    <property type="protein sequence ID" value="KDR69738.1"/>
    <property type="molecule type" value="Genomic_DNA"/>
</dbReference>
<evidence type="ECO:0000256" key="1">
    <source>
        <dbReference type="SAM" id="MobiDB-lite"/>
    </source>
</evidence>
<dbReference type="Pfam" id="PF00646">
    <property type="entry name" value="F-box"/>
    <property type="match status" value="1"/>
</dbReference>
<dbReference type="InterPro" id="IPR036047">
    <property type="entry name" value="F-box-like_dom_sf"/>
</dbReference>
<evidence type="ECO:0000313" key="3">
    <source>
        <dbReference type="EMBL" id="KDR69738.1"/>
    </source>
</evidence>
<gene>
    <name evidence="3" type="ORF">GALMADRAFT_145149</name>
</gene>
<dbReference type="AlphaFoldDB" id="A0A067SSI5"/>
<dbReference type="InterPro" id="IPR001810">
    <property type="entry name" value="F-box_dom"/>
</dbReference>
<protein>
    <recommendedName>
        <fullName evidence="2">F-box domain-containing protein</fullName>
    </recommendedName>
</protein>
<dbReference type="OrthoDB" id="2322499at2759"/>
<feature type="compositionally biased region" description="Polar residues" evidence="1">
    <location>
        <begin position="46"/>
        <end position="60"/>
    </location>
</feature>
<accession>A0A067SSI5</accession>
<evidence type="ECO:0000259" key="2">
    <source>
        <dbReference type="PROSITE" id="PS50181"/>
    </source>
</evidence>
<proteinExistence type="predicted"/>
<reference evidence="4" key="1">
    <citation type="journal article" date="2014" name="Proc. Natl. Acad. Sci. U.S.A.">
        <title>Extensive sampling of basidiomycete genomes demonstrates inadequacy of the white-rot/brown-rot paradigm for wood decay fungi.</title>
        <authorList>
            <person name="Riley R."/>
            <person name="Salamov A.A."/>
            <person name="Brown D.W."/>
            <person name="Nagy L.G."/>
            <person name="Floudas D."/>
            <person name="Held B.W."/>
            <person name="Levasseur A."/>
            <person name="Lombard V."/>
            <person name="Morin E."/>
            <person name="Otillar R."/>
            <person name="Lindquist E.A."/>
            <person name="Sun H."/>
            <person name="LaButti K.M."/>
            <person name="Schmutz J."/>
            <person name="Jabbour D."/>
            <person name="Luo H."/>
            <person name="Baker S.E."/>
            <person name="Pisabarro A.G."/>
            <person name="Walton J.D."/>
            <person name="Blanchette R.A."/>
            <person name="Henrissat B."/>
            <person name="Martin F."/>
            <person name="Cullen D."/>
            <person name="Hibbett D.S."/>
            <person name="Grigoriev I.V."/>
        </authorList>
    </citation>
    <scope>NUCLEOTIDE SEQUENCE [LARGE SCALE GENOMIC DNA]</scope>
    <source>
        <strain evidence="4">CBS 339.88</strain>
    </source>
</reference>
<feature type="region of interest" description="Disordered" evidence="1">
    <location>
        <begin position="21"/>
        <end position="66"/>
    </location>
</feature>
<feature type="domain" description="F-box" evidence="2">
    <location>
        <begin position="68"/>
        <end position="117"/>
    </location>
</feature>
<dbReference type="SUPFAM" id="SSF81383">
    <property type="entry name" value="F-box domain"/>
    <property type="match status" value="1"/>
</dbReference>
<dbReference type="Proteomes" id="UP000027222">
    <property type="component" value="Unassembled WGS sequence"/>
</dbReference>
<organism evidence="3 4">
    <name type="scientific">Galerina marginata (strain CBS 339.88)</name>
    <dbReference type="NCBI Taxonomy" id="685588"/>
    <lineage>
        <taxon>Eukaryota</taxon>
        <taxon>Fungi</taxon>
        <taxon>Dikarya</taxon>
        <taxon>Basidiomycota</taxon>
        <taxon>Agaricomycotina</taxon>
        <taxon>Agaricomycetes</taxon>
        <taxon>Agaricomycetidae</taxon>
        <taxon>Agaricales</taxon>
        <taxon>Agaricineae</taxon>
        <taxon>Strophariaceae</taxon>
        <taxon>Galerina</taxon>
    </lineage>
</organism>
<keyword evidence="4" id="KW-1185">Reference proteome</keyword>
<dbReference type="SMART" id="SM00256">
    <property type="entry name" value="FBOX"/>
    <property type="match status" value="1"/>
</dbReference>
<dbReference type="HOGENOM" id="CLU_010790_5_0_1"/>
<evidence type="ECO:0000313" key="4">
    <source>
        <dbReference type="Proteomes" id="UP000027222"/>
    </source>
</evidence>
<name>A0A067SSI5_GALM3</name>
<dbReference type="STRING" id="685588.A0A067SSI5"/>
<dbReference type="PROSITE" id="PS50181">
    <property type="entry name" value="FBOX"/>
    <property type="match status" value="1"/>
</dbReference>
<sequence length="671" mass="76418">MEHKSMAAAKLEGIAEGRFKESEIGVSSGEEGTNRQKPLAKRPRTTGPSLLSTQKSSSKPTAKGRKSLSLLPAMPLDLLFEIIGFLTPKDIISVSRTNKLFRETLRSRNATTVWKAARGRLGVPEPPSDMLEAAWAALLFGNVCQHCGARNIQQIDFLLRRRLCTTCKKRHLIVASRLKVRFPGVDKSVLDFISHTNVGGWAHGHRSSSQFYWAMDVEKIVQKLSDHDQGGSLKSLDDFKAQRIQLVQEIQSNAARYQKWFTDTTREHKEDRYNRQDQRRHAVFERFMQLGYTREEISAHQFLPEFNNPTPLTERIWQQVRARVEPKLLERKQARLDKELAAVKNSRIQIVHGLYTTFKSFLRPSQWRYLPRSIDICRFKPFARIINSPADSRIGAKDFDQAMADLPELLSAASDAKKRRLRDLLPAEINFVPFGQGDVSSELDHLDLAISVFECYTERGRHDASFVLVGVEDIMTHHCNDDSHGLASASSYRRYPGSQSRTGELRFSKEGSAVASTLVHLAGLDSRTASAADLDEKDLRFACSRCLAQKGDDGTWSRCGYSWRTAISHGLTNSHTPSSDLSWTILSNQDADATREKERSDPKWDRRLWTCSHCSAYMGNLQSRSVILQHLETEHNISTPTEPQDLFLFERFRRLFWEEITFPVDEPNEDR</sequence>